<comment type="caution">
    <text evidence="1">The sequence shown here is derived from an EMBL/GenBank/DDBJ whole genome shotgun (WGS) entry which is preliminary data.</text>
</comment>
<accession>A0A840IY77</accession>
<dbReference type="Proteomes" id="UP000581769">
    <property type="component" value="Unassembled WGS sequence"/>
</dbReference>
<dbReference type="EMBL" id="JACHMG010000001">
    <property type="protein sequence ID" value="MBB4686653.1"/>
    <property type="molecule type" value="Genomic_DNA"/>
</dbReference>
<sequence>MARPCTRGELPGRFSCSVGPGSLPGPEDARVPATLPGRLGSVLAWLGSCLWGRSSAGFVRSRVLVFRRRCLGGLGLFGVARFCFRRRLLDRLLCVRGLASLLCSGLARGPAELLGRFVCSAAGSVVFRGDSSGGFRASKPRLFLSSGITRRPGRFPSVRGRARFCPEEMPARPAFGRSGIGSATQLRSRDWDRSWGRLEPRSDSGGLRRSRLAVWRTRSRAGVRLRWRGRRRREARWVAR</sequence>
<reference evidence="1 2" key="1">
    <citation type="submission" date="2020-08" db="EMBL/GenBank/DDBJ databases">
        <title>Sequencing the genomes of 1000 actinobacteria strains.</title>
        <authorList>
            <person name="Klenk H.-P."/>
        </authorList>
    </citation>
    <scope>NUCLEOTIDE SEQUENCE [LARGE SCALE GENOMIC DNA]</scope>
    <source>
        <strain evidence="1 2">DSM 45859</strain>
    </source>
</reference>
<name>A0A840IY77_9PSEU</name>
<organism evidence="1 2">
    <name type="scientific">Amycolatopsis jiangsuensis</name>
    <dbReference type="NCBI Taxonomy" id="1181879"/>
    <lineage>
        <taxon>Bacteria</taxon>
        <taxon>Bacillati</taxon>
        <taxon>Actinomycetota</taxon>
        <taxon>Actinomycetes</taxon>
        <taxon>Pseudonocardiales</taxon>
        <taxon>Pseudonocardiaceae</taxon>
        <taxon>Amycolatopsis</taxon>
    </lineage>
</organism>
<proteinExistence type="predicted"/>
<gene>
    <name evidence="1" type="ORF">BJY18_004138</name>
</gene>
<evidence type="ECO:0000313" key="1">
    <source>
        <dbReference type="EMBL" id="MBB4686653.1"/>
    </source>
</evidence>
<keyword evidence="2" id="KW-1185">Reference proteome</keyword>
<dbReference type="AlphaFoldDB" id="A0A840IY77"/>
<protein>
    <submittedName>
        <fullName evidence="1">Uncharacterized protein</fullName>
    </submittedName>
</protein>
<evidence type="ECO:0000313" key="2">
    <source>
        <dbReference type="Proteomes" id="UP000581769"/>
    </source>
</evidence>